<evidence type="ECO:0000256" key="1">
    <source>
        <dbReference type="SAM" id="Phobius"/>
    </source>
</evidence>
<name>A0A246K3P5_9SPHN</name>
<keyword evidence="1" id="KW-0472">Membrane</keyword>
<dbReference type="InterPro" id="IPR021354">
    <property type="entry name" value="DUF2975"/>
</dbReference>
<dbReference type="AlphaFoldDB" id="A0A246K3P5"/>
<protein>
    <recommendedName>
        <fullName evidence="4">DUF2975 domain-containing protein</fullName>
    </recommendedName>
</protein>
<dbReference type="Proteomes" id="UP000197097">
    <property type="component" value="Unassembled WGS sequence"/>
</dbReference>
<organism evidence="2 3">
    <name type="scientific">Sphingopyxis witflariensis</name>
    <dbReference type="NCBI Taxonomy" id="173675"/>
    <lineage>
        <taxon>Bacteria</taxon>
        <taxon>Pseudomonadati</taxon>
        <taxon>Pseudomonadota</taxon>
        <taxon>Alphaproteobacteria</taxon>
        <taxon>Sphingomonadales</taxon>
        <taxon>Sphingomonadaceae</taxon>
        <taxon>Sphingopyxis</taxon>
    </lineage>
</organism>
<proteinExistence type="predicted"/>
<sequence length="174" mass="18062">MKTDNRILLATRGLILLIMGLVAAGAIGLTAAALALPFYRSEVASALAEQAPALNMTTLYPPLYGAFLFGLIALGLIWATLSKLRAIVASVSEGDPFIAANSRRLKAIGWLMVAGQVAAIALGLMIDRVASLTGTHGGGSDLSLNGLLAILLVFALAGVFERGAQMREELEGTI</sequence>
<evidence type="ECO:0000313" key="3">
    <source>
        <dbReference type="Proteomes" id="UP000197097"/>
    </source>
</evidence>
<dbReference type="RefSeq" id="WP_144036686.1">
    <property type="nucleotide sequence ID" value="NZ_NISJ01000002.1"/>
</dbReference>
<accession>A0A246K3P5</accession>
<reference evidence="2 3" key="1">
    <citation type="journal article" date="2002" name="Int. J. Syst. Evol. Microbiol.">
        <title>Sphingopyxis witflariensis sp. nov., isolated from activated sludge.</title>
        <authorList>
            <person name="Kampfer P."/>
            <person name="Witzenberger R."/>
            <person name="Denner E.B."/>
            <person name="Busse H.J."/>
            <person name="Neef A."/>
        </authorList>
    </citation>
    <scope>NUCLEOTIDE SEQUENCE [LARGE SCALE GENOMIC DNA]</scope>
    <source>
        <strain evidence="2 3">DSM 14551</strain>
    </source>
</reference>
<keyword evidence="3" id="KW-1185">Reference proteome</keyword>
<gene>
    <name evidence="2" type="ORF">CDQ91_04680</name>
</gene>
<dbReference type="Pfam" id="PF11188">
    <property type="entry name" value="DUF2975"/>
    <property type="match status" value="1"/>
</dbReference>
<feature type="transmembrane region" description="Helical" evidence="1">
    <location>
        <begin position="107"/>
        <end position="126"/>
    </location>
</feature>
<dbReference type="EMBL" id="NISJ01000002">
    <property type="protein sequence ID" value="OWR00079.1"/>
    <property type="molecule type" value="Genomic_DNA"/>
</dbReference>
<feature type="transmembrane region" description="Helical" evidence="1">
    <location>
        <begin position="142"/>
        <end position="160"/>
    </location>
</feature>
<evidence type="ECO:0008006" key="4">
    <source>
        <dbReference type="Google" id="ProtNLM"/>
    </source>
</evidence>
<keyword evidence="1" id="KW-1133">Transmembrane helix</keyword>
<feature type="transmembrane region" description="Helical" evidence="1">
    <location>
        <begin position="12"/>
        <end position="39"/>
    </location>
</feature>
<evidence type="ECO:0000313" key="2">
    <source>
        <dbReference type="EMBL" id="OWR00079.1"/>
    </source>
</evidence>
<feature type="transmembrane region" description="Helical" evidence="1">
    <location>
        <begin position="59"/>
        <end position="81"/>
    </location>
</feature>
<keyword evidence="1" id="KW-0812">Transmembrane</keyword>
<dbReference type="OrthoDB" id="7349915at2"/>
<comment type="caution">
    <text evidence="2">The sequence shown here is derived from an EMBL/GenBank/DDBJ whole genome shotgun (WGS) entry which is preliminary data.</text>
</comment>